<evidence type="ECO:0000256" key="3">
    <source>
        <dbReference type="ARBA" id="ARBA00022691"/>
    </source>
</evidence>
<evidence type="ECO:0000259" key="5">
    <source>
        <dbReference type="Pfam" id="PF13649"/>
    </source>
</evidence>
<name>A0A9W4XWJ7_9PLEO</name>
<comment type="caution">
    <text evidence="6">The sequence shown here is derived from an EMBL/GenBank/DDBJ whole genome shotgun (WGS) entry which is preliminary data.</text>
</comment>
<comment type="similarity">
    <text evidence="4">Belongs to the class I-like SAM-binding methyltransferase superfamily.</text>
</comment>
<keyword evidence="3" id="KW-0949">S-adenosyl-L-methionine</keyword>
<evidence type="ECO:0000256" key="4">
    <source>
        <dbReference type="ARBA" id="ARBA00038314"/>
    </source>
</evidence>
<dbReference type="EMBL" id="CAOQHR010000006">
    <property type="protein sequence ID" value="CAI6336127.1"/>
    <property type="molecule type" value="Genomic_DNA"/>
</dbReference>
<gene>
    <name evidence="6" type="ORF">PDIGIT_LOCUS9219</name>
</gene>
<organism evidence="6 7">
    <name type="scientific">Periconia digitata</name>
    <dbReference type="NCBI Taxonomy" id="1303443"/>
    <lineage>
        <taxon>Eukaryota</taxon>
        <taxon>Fungi</taxon>
        <taxon>Dikarya</taxon>
        <taxon>Ascomycota</taxon>
        <taxon>Pezizomycotina</taxon>
        <taxon>Dothideomycetes</taxon>
        <taxon>Pleosporomycetidae</taxon>
        <taxon>Pleosporales</taxon>
        <taxon>Massarineae</taxon>
        <taxon>Periconiaceae</taxon>
        <taxon>Periconia</taxon>
    </lineage>
</organism>
<dbReference type="InterPro" id="IPR051654">
    <property type="entry name" value="Meroterpenoid_MTases"/>
</dbReference>
<evidence type="ECO:0000256" key="1">
    <source>
        <dbReference type="ARBA" id="ARBA00005179"/>
    </source>
</evidence>
<feature type="domain" description="Methyltransferase" evidence="5">
    <location>
        <begin position="94"/>
        <end position="193"/>
    </location>
</feature>
<comment type="pathway">
    <text evidence="1">Secondary metabolite biosynthesis.</text>
</comment>
<proteinExistence type="inferred from homology"/>
<dbReference type="Proteomes" id="UP001152607">
    <property type="component" value="Unassembled WGS sequence"/>
</dbReference>
<dbReference type="OrthoDB" id="2094832at2759"/>
<dbReference type="PANTHER" id="PTHR35897:SF1">
    <property type="entry name" value="METHYLTRANSFERASE AUSD"/>
    <property type="match status" value="1"/>
</dbReference>
<reference evidence="6" key="1">
    <citation type="submission" date="2023-01" db="EMBL/GenBank/DDBJ databases">
        <authorList>
            <person name="Van Ghelder C."/>
            <person name="Rancurel C."/>
        </authorList>
    </citation>
    <scope>NUCLEOTIDE SEQUENCE</scope>
    <source>
        <strain evidence="6">CNCM I-4278</strain>
    </source>
</reference>
<dbReference type="InterPro" id="IPR029063">
    <property type="entry name" value="SAM-dependent_MTases_sf"/>
</dbReference>
<dbReference type="Gene3D" id="3.40.50.150">
    <property type="entry name" value="Vaccinia Virus protein VP39"/>
    <property type="match status" value="1"/>
</dbReference>
<dbReference type="GO" id="GO:0016740">
    <property type="term" value="F:transferase activity"/>
    <property type="evidence" value="ECO:0007669"/>
    <property type="project" value="UniProtKB-KW"/>
</dbReference>
<dbReference type="PANTHER" id="PTHR35897">
    <property type="entry name" value="METHYLTRANSFERASE AUSD"/>
    <property type="match status" value="1"/>
</dbReference>
<evidence type="ECO:0000313" key="6">
    <source>
        <dbReference type="EMBL" id="CAI6336127.1"/>
    </source>
</evidence>
<dbReference type="Pfam" id="PF13649">
    <property type="entry name" value="Methyltransf_25"/>
    <property type="match status" value="1"/>
</dbReference>
<sequence>MSSDAREKPGDNIAWFVDRPTDEYLTPTVLDLFETYSNIPREKIADHIVNVRNESWKVYPYPCIGRFRFLDLGLVNFEEYGEVLDRLRGGQRLLDLGCCFGQEIRKLVADGAPADNLYGCDLKKEFTELGYKLFEDRDRLSARFLAADIFEEDSELSTLKGTLDIVYTGSFFHLFNYSQQYAASLAVAKLLSPKKGSMLLGRQVGAVTAEEAPHQFEPSKDRFHQSPESFKKMWADLGKELGVAFSVQASISELQEDVQKFNDPGMGWVKFVVRREE</sequence>
<dbReference type="SUPFAM" id="SSF53335">
    <property type="entry name" value="S-adenosyl-L-methionine-dependent methyltransferases"/>
    <property type="match status" value="1"/>
</dbReference>
<dbReference type="AlphaFoldDB" id="A0A9W4XWJ7"/>
<evidence type="ECO:0000313" key="7">
    <source>
        <dbReference type="Proteomes" id="UP001152607"/>
    </source>
</evidence>
<keyword evidence="2" id="KW-0808">Transferase</keyword>
<keyword evidence="7" id="KW-1185">Reference proteome</keyword>
<protein>
    <recommendedName>
        <fullName evidence="5">Methyltransferase domain-containing protein</fullName>
    </recommendedName>
</protein>
<dbReference type="InterPro" id="IPR041698">
    <property type="entry name" value="Methyltransf_25"/>
</dbReference>
<evidence type="ECO:0000256" key="2">
    <source>
        <dbReference type="ARBA" id="ARBA00022679"/>
    </source>
</evidence>
<accession>A0A9W4XWJ7</accession>